<feature type="region of interest" description="Disordered" evidence="2">
    <location>
        <begin position="142"/>
        <end position="177"/>
    </location>
</feature>
<evidence type="ECO:0000256" key="1">
    <source>
        <dbReference type="SAM" id="Coils"/>
    </source>
</evidence>
<feature type="compositionally biased region" description="Basic and acidic residues" evidence="2">
    <location>
        <begin position="36"/>
        <end position="49"/>
    </location>
</feature>
<keyword evidence="4" id="KW-1185">Reference proteome</keyword>
<evidence type="ECO:0000313" key="3">
    <source>
        <dbReference type="EMBL" id="KPM43358.1"/>
    </source>
</evidence>
<keyword evidence="1" id="KW-0175">Coiled coil</keyword>
<evidence type="ECO:0000256" key="2">
    <source>
        <dbReference type="SAM" id="MobiDB-lite"/>
    </source>
</evidence>
<feature type="region of interest" description="Disordered" evidence="2">
    <location>
        <begin position="1"/>
        <end position="56"/>
    </location>
</feature>
<dbReference type="EMBL" id="LKCW01000034">
    <property type="protein sequence ID" value="KPM43358.1"/>
    <property type="molecule type" value="Genomic_DNA"/>
</dbReference>
<proteinExistence type="predicted"/>
<name>A0A0P7BPR7_9HYPO</name>
<comment type="caution">
    <text evidence="3">The sequence shown here is derived from an EMBL/GenBank/DDBJ whole genome shotgun (WGS) entry which is preliminary data.</text>
</comment>
<dbReference type="Proteomes" id="UP000050424">
    <property type="component" value="Unassembled WGS sequence"/>
</dbReference>
<feature type="coiled-coil region" evidence="1">
    <location>
        <begin position="182"/>
        <end position="241"/>
    </location>
</feature>
<organism evidence="3 4">
    <name type="scientific">Neonectria ditissima</name>
    <dbReference type="NCBI Taxonomy" id="78410"/>
    <lineage>
        <taxon>Eukaryota</taxon>
        <taxon>Fungi</taxon>
        <taxon>Dikarya</taxon>
        <taxon>Ascomycota</taxon>
        <taxon>Pezizomycotina</taxon>
        <taxon>Sordariomycetes</taxon>
        <taxon>Hypocreomycetidae</taxon>
        <taxon>Hypocreales</taxon>
        <taxon>Nectriaceae</taxon>
        <taxon>Neonectria</taxon>
    </lineage>
</organism>
<protein>
    <submittedName>
        <fullName evidence="3">Uncharacterized protein</fullName>
    </submittedName>
</protein>
<sequence length="275" mass="31424">MPNVNDNRVLRASDPNRNVIGMPPPIIDDSDDDDFVPEHSHRDRNRPRGEPGSARRVPCTECVPKMGEDGPYSLCRDQAANNTVACYACSQKRRKCVKVPDYAINEAMRLQAAARQFEAGEPLDEDWSALVSAAIKALGRGEDNDELEPVTTRLATPRPQNQDEHSTESRTSDHELSFETRLQEIELRLEARQKENELHLEAQLQKNELSLQAQLKKKELLLEAQLKKNELLLEAQLKKNELRTKSLEKTQQNLRWAREDVQFVRHVLEESAETD</sequence>
<accession>A0A0P7BPR7</accession>
<gene>
    <name evidence="3" type="ORF">AK830_g3168</name>
</gene>
<evidence type="ECO:0000313" key="4">
    <source>
        <dbReference type="Proteomes" id="UP000050424"/>
    </source>
</evidence>
<feature type="compositionally biased region" description="Basic and acidic residues" evidence="2">
    <location>
        <begin position="161"/>
        <end position="177"/>
    </location>
</feature>
<reference evidence="3 4" key="1">
    <citation type="submission" date="2015-09" db="EMBL/GenBank/DDBJ databases">
        <title>Draft genome of a European isolate of the apple canker pathogen Neonectria ditissima.</title>
        <authorList>
            <person name="Gomez-Cortecero A."/>
            <person name="Harrison R.J."/>
            <person name="Armitage A.D."/>
        </authorList>
    </citation>
    <scope>NUCLEOTIDE SEQUENCE [LARGE SCALE GENOMIC DNA]</scope>
    <source>
        <strain evidence="3 4">R09/05</strain>
    </source>
</reference>
<dbReference type="AlphaFoldDB" id="A0A0P7BPR7"/>